<accession>A0A6L2L252</accession>
<comment type="caution">
    <text evidence="5">The sequence shown here is derived from an EMBL/GenBank/DDBJ whole genome shotgun (WGS) entry which is preliminary data.</text>
</comment>
<dbReference type="PANTHER" id="PTHR11439">
    <property type="entry name" value="GAG-POL-RELATED RETROTRANSPOSON"/>
    <property type="match status" value="1"/>
</dbReference>
<feature type="compositionally biased region" description="Pro residues" evidence="2">
    <location>
        <begin position="1209"/>
        <end position="1224"/>
    </location>
</feature>
<dbReference type="EMBL" id="BKCJ010003386">
    <property type="protein sequence ID" value="GEU54772.1"/>
    <property type="molecule type" value="Genomic_DNA"/>
</dbReference>
<sequence>MMVQAQEEMGKDETVNEEMDESLERVATTATSLDAEQDRASCSQTAEQKLARKNELKAHGTLLMGLSDKHQLKFNSRKDAKTLMEAIEKRFGGNAETKKVQKTLLKQQYENFTGSSSESLDQIHDRLQKLIDVDDLEEMDLRWQMAMLTMRARRKGHFARECRSPKDSRRSSVAEPQRRTVPSYQAKKEPANYALMAFSSSSSSYDNEPPGSLYDRFQPSGGYHAVPPLYIGTSMPPKPDLVLNTALTVVATNHLAFNVQLSPTKPEQDLSHTTRPIAPIIEDWVSDSEDDSETKAPYVVRPVSAAMLKFNVTRPRYAHQVVTKSKSPIRRHITRSPSLKTSNSPPRVTAIQALVVSVAQGNMSYLSDFEELNDGYVTFGGNPKGGKIYGKGKIKTCKLDFDDVYFVKELKFILFSVSKMCDKKNSVLFTDSECLVLSPDFKLPDESQVLLRVPRENNMYNVNLKNTVPSRDLTCLFAKAAIDESNLWHRRLGHINFKTINKLVKGNLVRGLPIKVFENDNTCVACKKENKPNVAGSGPTWLFDIDSLTRTMNYQPVNSGNQSNSSAGFQDKFATEKAREEVDQQYVPFPVWYSGSTNPQNYDEDAAFDGKEHDFDAKKPEFEVNVSPNSSAQSRKQDDKAKKEAKGKIPTVGQNSPNSTNTCSAAGPSNVAASLTYRKSSFIDASQLPDDSDMPELEDLTYSDDEDVEEPKRVHQALKDPSWIEVMQEELLQFKMQKFWVLVDLPHGKRAIGTKWVYRNKKDERGIVIRNKARLVAQGHTQENGIDYEEVFALVARIEAIRLFLAYASFMGLMVYQMDVKSAFLYETIEEEVYVCQPPRFEDPDHPEKVYKVIKALYGLHQTPRAWYETLANYLLENDLLKSFEKLMKDKFRISSMEELTFFFGLQVKQKKDGIFISQDKYVAEILRKFGLTERKSASTPIDTEKPLLKDPDGEDVDVHTYRSMIGSLMYLTSHLHAVKMIFRYLTGKPHLGLWYPKNLPFDLVAYSDSDYAGASLDRKSTTKGCQFLGCRLISWQCKKQTVVTTSSINAEYVAATSCCAQVLWIQNQLLDYGYNWFNQVIDFLNGSYIKYALTVNPNIYVSCIKQFWNTVSIKQVNDVTRLQALVDKKKVVVIEAAIREKIFANMRRVGKGFSRVETPLFEGMLVGQEIEDERDEDEIEDVTTGDDAQGDDTAVHRAVPTVTQEPSIPSPTPPTPQPQPPQDLPSTSQAQPSPPQSPQVPPPPQPQPQQATDFPMNLLQETFDACAALTRRVENLEYDKVAQALEITKLKRRVKKLENGNKVRVLKLHRLKRVGTSQRIDTSDDTVMDDESNQGKIIDEMDKDDAVVLMDEKKEDKKVEEAKEDEPAKVHEVVDVVTIAKLITKVVTAASETVITASAIISTTEPQVSAATITAAPAKVAAAPTIDHVKLKAKEDPAVKRYQAMKRKAQTEAHARKNMMMYLKNVAGFKLDYFKGMSRDDIHPIFEAKFNSNVDFLLKTKEHMEEEESRALQRINETLAERAAKRRKLDEKVEDLKRRLEIVPNKDNDVYTEATPFARKVPVVDYEIIELNNKPHYKIIRADGTHQLCTCSNLEESKDRVWSSKGQELKATGIMWCAYHTIYNNAVDFVSGKETKLVLLMLSAVAETRMKK</sequence>
<feature type="region of interest" description="Disordered" evidence="2">
    <location>
        <begin position="1"/>
        <end position="41"/>
    </location>
</feature>
<dbReference type="CDD" id="cd09272">
    <property type="entry name" value="RNase_HI_RT_Ty1"/>
    <property type="match status" value="1"/>
</dbReference>
<evidence type="ECO:0000259" key="3">
    <source>
        <dbReference type="Pfam" id="PF07727"/>
    </source>
</evidence>
<feature type="compositionally biased region" description="Basic and acidic residues" evidence="2">
    <location>
        <begin position="635"/>
        <end position="647"/>
    </location>
</feature>
<feature type="region of interest" description="Disordered" evidence="2">
    <location>
        <begin position="1169"/>
        <end position="1253"/>
    </location>
</feature>
<dbReference type="Pfam" id="PF13976">
    <property type="entry name" value="gag_pre-integrs"/>
    <property type="match status" value="1"/>
</dbReference>
<feature type="compositionally biased region" description="Pro residues" evidence="2">
    <location>
        <begin position="1233"/>
        <end position="1248"/>
    </location>
</feature>
<protein>
    <submittedName>
        <fullName evidence="5">Uncharacterized protein</fullName>
    </submittedName>
</protein>
<evidence type="ECO:0000259" key="4">
    <source>
        <dbReference type="Pfam" id="PF13976"/>
    </source>
</evidence>
<dbReference type="Pfam" id="PF14223">
    <property type="entry name" value="Retrotran_gag_2"/>
    <property type="match status" value="1"/>
</dbReference>
<gene>
    <name evidence="5" type="ORF">Tci_026750</name>
</gene>
<feature type="compositionally biased region" description="Acidic residues" evidence="2">
    <location>
        <begin position="1170"/>
        <end position="1191"/>
    </location>
</feature>
<organism evidence="5">
    <name type="scientific">Tanacetum cinerariifolium</name>
    <name type="common">Dalmatian daisy</name>
    <name type="synonym">Chrysanthemum cinerariifolium</name>
    <dbReference type="NCBI Taxonomy" id="118510"/>
    <lineage>
        <taxon>Eukaryota</taxon>
        <taxon>Viridiplantae</taxon>
        <taxon>Streptophyta</taxon>
        <taxon>Embryophyta</taxon>
        <taxon>Tracheophyta</taxon>
        <taxon>Spermatophyta</taxon>
        <taxon>Magnoliopsida</taxon>
        <taxon>eudicotyledons</taxon>
        <taxon>Gunneridae</taxon>
        <taxon>Pentapetalae</taxon>
        <taxon>asterids</taxon>
        <taxon>campanulids</taxon>
        <taxon>Asterales</taxon>
        <taxon>Asteraceae</taxon>
        <taxon>Asteroideae</taxon>
        <taxon>Anthemideae</taxon>
        <taxon>Anthemidinae</taxon>
        <taxon>Tanacetum</taxon>
    </lineage>
</organism>
<feature type="domain" description="Reverse transcriptase Ty1/copia-type" evidence="3">
    <location>
        <begin position="738"/>
        <end position="878"/>
    </location>
</feature>
<feature type="compositionally biased region" description="Acidic residues" evidence="2">
    <location>
        <begin position="690"/>
        <end position="709"/>
    </location>
</feature>
<dbReference type="InterPro" id="IPR043502">
    <property type="entry name" value="DNA/RNA_pol_sf"/>
</dbReference>
<name>A0A6L2L252_TANCI</name>
<feature type="domain" description="GAG-pre-integrase" evidence="4">
    <location>
        <begin position="459"/>
        <end position="527"/>
    </location>
</feature>
<feature type="compositionally biased region" description="Basic and acidic residues" evidence="2">
    <location>
        <begin position="158"/>
        <end position="178"/>
    </location>
</feature>
<feature type="compositionally biased region" description="Polar residues" evidence="2">
    <location>
        <begin position="652"/>
        <end position="664"/>
    </location>
</feature>
<evidence type="ECO:0000256" key="2">
    <source>
        <dbReference type="SAM" id="MobiDB-lite"/>
    </source>
</evidence>
<feature type="compositionally biased region" description="Polar residues" evidence="2">
    <location>
        <begin position="28"/>
        <end position="41"/>
    </location>
</feature>
<dbReference type="PANTHER" id="PTHR11439:SF495">
    <property type="entry name" value="REVERSE TRANSCRIPTASE, RNA-DEPENDENT DNA POLYMERASE-RELATED"/>
    <property type="match status" value="1"/>
</dbReference>
<dbReference type="InterPro" id="IPR013103">
    <property type="entry name" value="RVT_2"/>
</dbReference>
<feature type="domain" description="Reverse transcriptase Ty1/copia-type" evidence="3">
    <location>
        <begin position="880"/>
        <end position="942"/>
    </location>
</feature>
<feature type="region of interest" description="Disordered" evidence="2">
    <location>
        <begin position="155"/>
        <end position="183"/>
    </location>
</feature>
<evidence type="ECO:0000256" key="1">
    <source>
        <dbReference type="SAM" id="Coils"/>
    </source>
</evidence>
<feature type="coiled-coil region" evidence="1">
    <location>
        <begin position="1502"/>
        <end position="1540"/>
    </location>
</feature>
<reference evidence="5" key="1">
    <citation type="journal article" date="2019" name="Sci. Rep.">
        <title>Draft genome of Tanacetum cinerariifolium, the natural source of mosquito coil.</title>
        <authorList>
            <person name="Yamashiro T."/>
            <person name="Shiraishi A."/>
            <person name="Satake H."/>
            <person name="Nakayama K."/>
        </authorList>
    </citation>
    <scope>NUCLEOTIDE SEQUENCE</scope>
</reference>
<feature type="region of interest" description="Disordered" evidence="2">
    <location>
        <begin position="620"/>
        <end position="667"/>
    </location>
</feature>
<feature type="region of interest" description="Disordered" evidence="2">
    <location>
        <begin position="685"/>
        <end position="714"/>
    </location>
</feature>
<dbReference type="Pfam" id="PF07727">
    <property type="entry name" value="RVT_2"/>
    <property type="match status" value="2"/>
</dbReference>
<dbReference type="InterPro" id="IPR025724">
    <property type="entry name" value="GAG-pre-integrase_dom"/>
</dbReference>
<dbReference type="SUPFAM" id="SSF56672">
    <property type="entry name" value="DNA/RNA polymerases"/>
    <property type="match status" value="1"/>
</dbReference>
<proteinExistence type="predicted"/>
<evidence type="ECO:0000313" key="5">
    <source>
        <dbReference type="EMBL" id="GEU54772.1"/>
    </source>
</evidence>
<keyword evidence="1" id="KW-0175">Coiled coil</keyword>